<feature type="domain" description="Major facilitator superfamily (MFS) profile" evidence="5">
    <location>
        <begin position="35"/>
        <end position="420"/>
    </location>
</feature>
<keyword evidence="2 4" id="KW-1133">Transmembrane helix</keyword>
<name>A0A5M6IK10_9PROT</name>
<dbReference type="PANTHER" id="PTHR11360:SF290">
    <property type="entry name" value="MONOCARBOXYLATE MFS PERMEASE"/>
    <property type="match status" value="1"/>
</dbReference>
<feature type="transmembrane region" description="Helical" evidence="4">
    <location>
        <begin position="123"/>
        <end position="141"/>
    </location>
</feature>
<dbReference type="InterPro" id="IPR050327">
    <property type="entry name" value="Proton-linked_MCT"/>
</dbReference>
<evidence type="ECO:0000256" key="3">
    <source>
        <dbReference type="ARBA" id="ARBA00023136"/>
    </source>
</evidence>
<feature type="transmembrane region" description="Helical" evidence="4">
    <location>
        <begin position="330"/>
        <end position="352"/>
    </location>
</feature>
<dbReference type="Pfam" id="PF07690">
    <property type="entry name" value="MFS_1"/>
    <property type="match status" value="1"/>
</dbReference>
<evidence type="ECO:0000259" key="5">
    <source>
        <dbReference type="PROSITE" id="PS50850"/>
    </source>
</evidence>
<gene>
    <name evidence="6" type="ORF">F1189_28525</name>
</gene>
<keyword evidence="3 4" id="KW-0472">Membrane</keyword>
<dbReference type="InterPro" id="IPR011701">
    <property type="entry name" value="MFS"/>
</dbReference>
<keyword evidence="1 4" id="KW-0812">Transmembrane</keyword>
<feature type="transmembrane region" description="Helical" evidence="4">
    <location>
        <begin position="364"/>
        <end position="385"/>
    </location>
</feature>
<feature type="transmembrane region" description="Helical" evidence="4">
    <location>
        <begin position="391"/>
        <end position="417"/>
    </location>
</feature>
<feature type="transmembrane region" description="Helical" evidence="4">
    <location>
        <begin position="161"/>
        <end position="179"/>
    </location>
</feature>
<dbReference type="InterPro" id="IPR020846">
    <property type="entry name" value="MFS_dom"/>
</dbReference>
<feature type="transmembrane region" description="Helical" evidence="4">
    <location>
        <begin position="74"/>
        <end position="94"/>
    </location>
</feature>
<dbReference type="GO" id="GO:0022857">
    <property type="term" value="F:transmembrane transporter activity"/>
    <property type="evidence" value="ECO:0007669"/>
    <property type="project" value="InterPro"/>
</dbReference>
<dbReference type="PANTHER" id="PTHR11360">
    <property type="entry name" value="MONOCARBOXYLATE TRANSPORTER"/>
    <property type="match status" value="1"/>
</dbReference>
<evidence type="ECO:0000256" key="2">
    <source>
        <dbReference type="ARBA" id="ARBA00022989"/>
    </source>
</evidence>
<feature type="transmembrane region" description="Helical" evidence="4">
    <location>
        <begin position="191"/>
        <end position="211"/>
    </location>
</feature>
<accession>A0A5M6IK10</accession>
<comment type="caution">
    <text evidence="6">The sequence shown here is derived from an EMBL/GenBank/DDBJ whole genome shotgun (WGS) entry which is preliminary data.</text>
</comment>
<organism evidence="6 7">
    <name type="scientific">Rhodovastum atsumiense</name>
    <dbReference type="NCBI Taxonomy" id="504468"/>
    <lineage>
        <taxon>Bacteria</taxon>
        <taxon>Pseudomonadati</taxon>
        <taxon>Pseudomonadota</taxon>
        <taxon>Alphaproteobacteria</taxon>
        <taxon>Acetobacterales</taxon>
        <taxon>Acetobacteraceae</taxon>
        <taxon>Rhodovastum</taxon>
    </lineage>
</organism>
<dbReference type="Gene3D" id="1.20.1250.20">
    <property type="entry name" value="MFS general substrate transporter like domains"/>
    <property type="match status" value="2"/>
</dbReference>
<proteinExistence type="predicted"/>
<evidence type="ECO:0000313" key="6">
    <source>
        <dbReference type="EMBL" id="KAA5608581.1"/>
    </source>
</evidence>
<reference evidence="6 7" key="1">
    <citation type="submission" date="2019-09" db="EMBL/GenBank/DDBJ databases">
        <title>Genome sequence of Rhodovastum atsumiense, a diverse member of the Acetobacteraceae family of non-sulfur purple photosynthetic bacteria.</title>
        <authorList>
            <person name="Meyer T."/>
            <person name="Kyndt J."/>
        </authorList>
    </citation>
    <scope>NUCLEOTIDE SEQUENCE [LARGE SCALE GENOMIC DNA]</scope>
    <source>
        <strain evidence="6 7">DSM 21279</strain>
    </source>
</reference>
<feature type="transmembrane region" description="Helical" evidence="4">
    <location>
        <begin position="303"/>
        <end position="324"/>
    </location>
</feature>
<feature type="transmembrane region" description="Helical" evidence="4">
    <location>
        <begin position="101"/>
        <end position="117"/>
    </location>
</feature>
<dbReference type="PROSITE" id="PS50850">
    <property type="entry name" value="MFS"/>
    <property type="match status" value="1"/>
</dbReference>
<dbReference type="SUPFAM" id="SSF103473">
    <property type="entry name" value="MFS general substrate transporter"/>
    <property type="match status" value="1"/>
</dbReference>
<dbReference type="OrthoDB" id="146345at2"/>
<keyword evidence="7" id="KW-1185">Reference proteome</keyword>
<protein>
    <submittedName>
        <fullName evidence="6">MFS transporter</fullName>
    </submittedName>
</protein>
<evidence type="ECO:0000313" key="7">
    <source>
        <dbReference type="Proteomes" id="UP000325255"/>
    </source>
</evidence>
<dbReference type="Proteomes" id="UP000325255">
    <property type="component" value="Unassembled WGS sequence"/>
</dbReference>
<feature type="transmembrane region" description="Helical" evidence="4">
    <location>
        <begin position="33"/>
        <end position="54"/>
    </location>
</feature>
<dbReference type="InterPro" id="IPR036259">
    <property type="entry name" value="MFS_trans_sf"/>
</dbReference>
<dbReference type="RefSeq" id="WP_150045271.1">
    <property type="nucleotide sequence ID" value="NZ_OW485601.1"/>
</dbReference>
<dbReference type="EMBL" id="VWPK01000077">
    <property type="protein sequence ID" value="KAA5608581.1"/>
    <property type="molecule type" value="Genomic_DNA"/>
</dbReference>
<dbReference type="AlphaFoldDB" id="A0A5M6IK10"/>
<feature type="transmembrane region" description="Helical" evidence="4">
    <location>
        <begin position="240"/>
        <end position="258"/>
    </location>
</feature>
<evidence type="ECO:0000256" key="4">
    <source>
        <dbReference type="SAM" id="Phobius"/>
    </source>
</evidence>
<sequence>MPHRLCRPPFPDAEEHRTLHNWRPRPSIETRTSWVVACSVLVILMISSGTPWILVVAMKPVASDLGVARTGPALAGSLTVLGAGFGAIAMGWLASRIGVRWVVAFGSVMICIGHAVAASGGIWSLYIAYALILGALGHACLNSPLQVHVSHWFDRCRGRALALVASGPYVGGIIWPVIFERGLQAWGWRGTMLFYGVLQLVLVLPLAGVLLRRLPASAQGLALQDEPMPGARVLDMPPRLALALLASASFLCCIPMALPTVHLVSLCTDLGLSAAQGVGILSLLQICAFTSRQFWGWLSDRIGGLRSILAGSVCQALAIAGFLASTDETGLVAAAAGFGLGFAGIIPAYALTVRELFPAAAAGWQVPMVSLGGTLGMAGGGWLGATLYEGFGTYATAFAVGLVFNLMHLVLLSVLVARRGRAVAP</sequence>
<feature type="transmembrane region" description="Helical" evidence="4">
    <location>
        <begin position="270"/>
        <end position="291"/>
    </location>
</feature>
<evidence type="ECO:0000256" key="1">
    <source>
        <dbReference type="ARBA" id="ARBA00022692"/>
    </source>
</evidence>